<protein>
    <submittedName>
        <fullName evidence="1">Uncharacterized protein</fullName>
    </submittedName>
</protein>
<comment type="caution">
    <text evidence="1">The sequence shown here is derived from an EMBL/GenBank/DDBJ whole genome shotgun (WGS) entry which is preliminary data.</text>
</comment>
<proteinExistence type="predicted"/>
<sequence>MAVETKTVAASDVGAEAGASAAETAIIITVMTARRFISAIQFSTEMKERTEIARADGGEQKEEREDLDKEEEQELHRHDSLQVEGRIGALGKLFPLYQKEDGRGDHFKRNQGEEYSVVAAAVAEHQSSSESVDACAREQQSLHCSKTKHMSHGRSYPSRGKSILRRG</sequence>
<name>A0ACB9JSD2_9ASTR</name>
<keyword evidence="2" id="KW-1185">Reference proteome</keyword>
<dbReference type="Proteomes" id="UP001056120">
    <property type="component" value="Linkage Group LG03"/>
</dbReference>
<evidence type="ECO:0000313" key="2">
    <source>
        <dbReference type="Proteomes" id="UP001056120"/>
    </source>
</evidence>
<reference evidence="2" key="1">
    <citation type="journal article" date="2022" name="Mol. Ecol. Resour.">
        <title>The genomes of chicory, endive, great burdock and yacon provide insights into Asteraceae palaeo-polyploidization history and plant inulin production.</title>
        <authorList>
            <person name="Fan W."/>
            <person name="Wang S."/>
            <person name="Wang H."/>
            <person name="Wang A."/>
            <person name="Jiang F."/>
            <person name="Liu H."/>
            <person name="Zhao H."/>
            <person name="Xu D."/>
            <person name="Zhang Y."/>
        </authorList>
    </citation>
    <scope>NUCLEOTIDE SEQUENCE [LARGE SCALE GENOMIC DNA]</scope>
    <source>
        <strain evidence="2">cv. Yunnan</strain>
    </source>
</reference>
<dbReference type="EMBL" id="CM042020">
    <property type="protein sequence ID" value="KAI3822939.1"/>
    <property type="molecule type" value="Genomic_DNA"/>
</dbReference>
<accession>A0ACB9JSD2</accession>
<evidence type="ECO:0000313" key="1">
    <source>
        <dbReference type="EMBL" id="KAI3822939.1"/>
    </source>
</evidence>
<reference evidence="1 2" key="2">
    <citation type="journal article" date="2022" name="Mol. Ecol. Resour.">
        <title>The genomes of chicory, endive, great burdock and yacon provide insights into Asteraceae paleo-polyploidization history and plant inulin production.</title>
        <authorList>
            <person name="Fan W."/>
            <person name="Wang S."/>
            <person name="Wang H."/>
            <person name="Wang A."/>
            <person name="Jiang F."/>
            <person name="Liu H."/>
            <person name="Zhao H."/>
            <person name="Xu D."/>
            <person name="Zhang Y."/>
        </authorList>
    </citation>
    <scope>NUCLEOTIDE SEQUENCE [LARGE SCALE GENOMIC DNA]</scope>
    <source>
        <strain evidence="2">cv. Yunnan</strain>
        <tissue evidence="1">Leaves</tissue>
    </source>
</reference>
<gene>
    <name evidence="1" type="ORF">L1987_10540</name>
</gene>
<organism evidence="1 2">
    <name type="scientific">Smallanthus sonchifolius</name>
    <dbReference type="NCBI Taxonomy" id="185202"/>
    <lineage>
        <taxon>Eukaryota</taxon>
        <taxon>Viridiplantae</taxon>
        <taxon>Streptophyta</taxon>
        <taxon>Embryophyta</taxon>
        <taxon>Tracheophyta</taxon>
        <taxon>Spermatophyta</taxon>
        <taxon>Magnoliopsida</taxon>
        <taxon>eudicotyledons</taxon>
        <taxon>Gunneridae</taxon>
        <taxon>Pentapetalae</taxon>
        <taxon>asterids</taxon>
        <taxon>campanulids</taxon>
        <taxon>Asterales</taxon>
        <taxon>Asteraceae</taxon>
        <taxon>Asteroideae</taxon>
        <taxon>Heliantheae alliance</taxon>
        <taxon>Millerieae</taxon>
        <taxon>Smallanthus</taxon>
    </lineage>
</organism>